<keyword evidence="4" id="KW-1185">Reference proteome</keyword>
<protein>
    <submittedName>
        <fullName evidence="3">Uncharacterized protein YndB with AHSA1/START domain</fullName>
    </submittedName>
</protein>
<comment type="caution">
    <text evidence="3">The sequence shown here is derived from an EMBL/GenBank/DDBJ whole genome shotgun (WGS) entry which is preliminary data.</text>
</comment>
<dbReference type="AlphaFoldDB" id="A0A7X5XUA2"/>
<dbReference type="CDD" id="cd08899">
    <property type="entry name" value="SRPBCC_CalC_Aha1-like_6"/>
    <property type="match status" value="1"/>
</dbReference>
<feature type="domain" description="Activator of Hsp90 ATPase homologue 1/2-like C-terminal" evidence="2">
    <location>
        <begin position="28"/>
        <end position="150"/>
    </location>
</feature>
<accession>A0A7X5XUA2</accession>
<evidence type="ECO:0000259" key="2">
    <source>
        <dbReference type="Pfam" id="PF08327"/>
    </source>
</evidence>
<dbReference type="Proteomes" id="UP000535078">
    <property type="component" value="Unassembled WGS sequence"/>
</dbReference>
<proteinExistence type="inferred from homology"/>
<name>A0A7X5XUA2_9SPHN</name>
<dbReference type="RefSeq" id="WP_167922464.1">
    <property type="nucleotide sequence ID" value="NZ_JAATIT010000004.1"/>
</dbReference>
<reference evidence="3 4" key="1">
    <citation type="submission" date="2020-03" db="EMBL/GenBank/DDBJ databases">
        <title>Genomic Encyclopedia of Type Strains, Phase IV (KMG-IV): sequencing the most valuable type-strain genomes for metagenomic binning, comparative biology and taxonomic classification.</title>
        <authorList>
            <person name="Goeker M."/>
        </authorList>
    </citation>
    <scope>NUCLEOTIDE SEQUENCE [LARGE SCALE GENOMIC DNA]</scope>
    <source>
        <strain evidence="3 4">DSM 25229</strain>
    </source>
</reference>
<evidence type="ECO:0000256" key="1">
    <source>
        <dbReference type="ARBA" id="ARBA00006817"/>
    </source>
</evidence>
<sequence length="177" mass="19929">MTTMLEQDHFGLLTEPATLTITRLLPGPATRIWAYLTDSELRRQWLAAGAMKQMAGAPVDLVWRNDELTDPSGTRPEGFGDEHRMTCEVTAIDAPRRLSISWGSTGGVTFTLDERGDEVLLTIVHKRIEDPEVLLNVSAGWHAHLDVLEARARETPAAPHWDNWTRLREVYAERLFG</sequence>
<dbReference type="InterPro" id="IPR013538">
    <property type="entry name" value="ASHA1/2-like_C"/>
</dbReference>
<gene>
    <name evidence="3" type="ORF">GGR90_003325</name>
</gene>
<dbReference type="Pfam" id="PF08327">
    <property type="entry name" value="AHSA1"/>
    <property type="match status" value="1"/>
</dbReference>
<evidence type="ECO:0000313" key="3">
    <source>
        <dbReference type="EMBL" id="NJB91123.1"/>
    </source>
</evidence>
<evidence type="ECO:0000313" key="4">
    <source>
        <dbReference type="Proteomes" id="UP000535078"/>
    </source>
</evidence>
<dbReference type="EMBL" id="JAATIT010000004">
    <property type="protein sequence ID" value="NJB91123.1"/>
    <property type="molecule type" value="Genomic_DNA"/>
</dbReference>
<comment type="similarity">
    <text evidence="1">Belongs to the AHA1 family.</text>
</comment>
<dbReference type="Gene3D" id="3.30.530.20">
    <property type="match status" value="1"/>
</dbReference>
<dbReference type="InterPro" id="IPR023393">
    <property type="entry name" value="START-like_dom_sf"/>
</dbReference>
<organism evidence="3 4">
    <name type="scientific">Sphingopyxis italica</name>
    <dbReference type="NCBI Taxonomy" id="1129133"/>
    <lineage>
        <taxon>Bacteria</taxon>
        <taxon>Pseudomonadati</taxon>
        <taxon>Pseudomonadota</taxon>
        <taxon>Alphaproteobacteria</taxon>
        <taxon>Sphingomonadales</taxon>
        <taxon>Sphingomonadaceae</taxon>
        <taxon>Sphingopyxis</taxon>
    </lineage>
</organism>
<dbReference type="SUPFAM" id="SSF55961">
    <property type="entry name" value="Bet v1-like"/>
    <property type="match status" value="1"/>
</dbReference>